<dbReference type="Pfam" id="PF00270">
    <property type="entry name" value="DEAD"/>
    <property type="match status" value="1"/>
</dbReference>
<dbReference type="GO" id="GO:0003678">
    <property type="term" value="F:DNA helicase activity"/>
    <property type="evidence" value="ECO:0007669"/>
    <property type="project" value="UniProtKB-EC"/>
</dbReference>
<keyword evidence="5" id="KW-0067">ATP-binding</keyword>
<evidence type="ECO:0000256" key="5">
    <source>
        <dbReference type="ARBA" id="ARBA00022840"/>
    </source>
</evidence>
<evidence type="ECO:0000256" key="8">
    <source>
        <dbReference type="ARBA" id="ARBA00034617"/>
    </source>
</evidence>
<evidence type="ECO:0000313" key="13">
    <source>
        <dbReference type="Proteomes" id="UP001243364"/>
    </source>
</evidence>
<evidence type="ECO:0000256" key="2">
    <source>
        <dbReference type="ARBA" id="ARBA00022741"/>
    </source>
</evidence>
<gene>
    <name evidence="12" type="ORF">QFZ56_005678</name>
</gene>
<sequence>MAASDLYPYPWIHGRTPEPTVPVRLAGPVGPIARPSSRCVKWLIVSAIGLHGDMDDLELRTEADAILAELVGAPGGAARLREDQWQAVAALVRERRRALVVQRTGWGKSAVYFVATALLRRRGSGPTVIVSPLLALMRNQVEAAARAGIRARTINSANPEEWDTVYDEVERGETDVLLVSPERLNSVDFRDQVLPKLASTTGLLVVDEAHCISDWGHDFRPDYRRLRAMLAELAPGVPVLATTATANARVTADVAEQLGTGGGEALVLRGPLDRESLRLGVVRLPDAAHRLAWLAEHLDELPGSGIVYALTVAAAEEATAFLRQRGFEVASYTGRTENADRLQAEADLQENRVKALVATSALGMGFDKPDLGFVIHLGSPSSPIAYYQQVGRAGRGVAHADVLLLPGKEDEAIWRYFADTAFPPEPQVRQTLAALAEAGRPLSVPALETAVDLRRSRLETMLKVLDVDGAVKRVKGGWTSTGAAWVYDAERYAWVARQRAAEQQAMRDYVSTSGCRMEFLRRQLDDEGAKPCGRCDNCAGPWADPTVSPETLTGATRELDRPGVEVEPRRMWPTGLPALGVELKGRIPAKEQCGAGRALGRLSDIGWGNRLRPLLAENAPDQPVPDDVLKAAVAVLADWARSAEGWATNGPDASARPVGVVAVPSLSRPRLVGSLAEGIATVGRLPFLGALTYTGPGGAHAARRSNSAQRVRALAGAFAVSEELSEALAASAGPVLLVDDFTDSGWTLAVAARLLRRAGGGEVLPLVLATAG</sequence>
<dbReference type="InterPro" id="IPR029057">
    <property type="entry name" value="PRTase-like"/>
</dbReference>
<dbReference type="SUPFAM" id="SSF53271">
    <property type="entry name" value="PRTase-like"/>
    <property type="match status" value="1"/>
</dbReference>
<comment type="catalytic activity">
    <reaction evidence="8">
        <text>Couples ATP hydrolysis with the unwinding of duplex DNA by translocating in the 3'-5' direction.</text>
        <dbReference type="EC" id="5.6.2.4"/>
    </reaction>
</comment>
<evidence type="ECO:0000256" key="6">
    <source>
        <dbReference type="ARBA" id="ARBA00023125"/>
    </source>
</evidence>
<dbReference type="InterPro" id="IPR000836">
    <property type="entry name" value="PRTase_dom"/>
</dbReference>
<evidence type="ECO:0000259" key="10">
    <source>
        <dbReference type="PROSITE" id="PS51192"/>
    </source>
</evidence>
<accession>A0ABU0QA57</accession>
<dbReference type="SUPFAM" id="SSF52540">
    <property type="entry name" value="P-loop containing nucleoside triphosphate hydrolases"/>
    <property type="match status" value="1"/>
</dbReference>
<dbReference type="InterPro" id="IPR014001">
    <property type="entry name" value="Helicase_ATP-bd"/>
</dbReference>
<evidence type="ECO:0000256" key="3">
    <source>
        <dbReference type="ARBA" id="ARBA00022801"/>
    </source>
</evidence>
<dbReference type="PROSITE" id="PS51192">
    <property type="entry name" value="HELICASE_ATP_BIND_1"/>
    <property type="match status" value="1"/>
</dbReference>
<evidence type="ECO:0000256" key="4">
    <source>
        <dbReference type="ARBA" id="ARBA00022806"/>
    </source>
</evidence>
<name>A0ABU0QA57_STRAH</name>
<dbReference type="Gene3D" id="3.40.50.300">
    <property type="entry name" value="P-loop containing nucleotide triphosphate hydrolases"/>
    <property type="match status" value="2"/>
</dbReference>
<evidence type="ECO:0000313" key="12">
    <source>
        <dbReference type="EMBL" id="MDQ0686715.1"/>
    </source>
</evidence>
<organism evidence="12 13">
    <name type="scientific">Streptomyces achromogenes</name>
    <dbReference type="NCBI Taxonomy" id="67255"/>
    <lineage>
        <taxon>Bacteria</taxon>
        <taxon>Bacillati</taxon>
        <taxon>Actinomycetota</taxon>
        <taxon>Actinomycetes</taxon>
        <taxon>Kitasatosporales</taxon>
        <taxon>Streptomycetaceae</taxon>
        <taxon>Streptomyces</taxon>
    </lineage>
</organism>
<dbReference type="EC" id="5.6.2.4" evidence="9"/>
<keyword evidence="13" id="KW-1185">Reference proteome</keyword>
<evidence type="ECO:0000259" key="11">
    <source>
        <dbReference type="PROSITE" id="PS51194"/>
    </source>
</evidence>
<evidence type="ECO:0000256" key="1">
    <source>
        <dbReference type="ARBA" id="ARBA00005446"/>
    </source>
</evidence>
<dbReference type="InterPro" id="IPR001650">
    <property type="entry name" value="Helicase_C-like"/>
</dbReference>
<dbReference type="SMART" id="SM00490">
    <property type="entry name" value="HELICc"/>
    <property type="match status" value="1"/>
</dbReference>
<keyword evidence="6" id="KW-0238">DNA-binding</keyword>
<comment type="caution">
    <text evidence="12">The sequence shown here is derived from an EMBL/GenBank/DDBJ whole genome shotgun (WGS) entry which is preliminary data.</text>
</comment>
<keyword evidence="2" id="KW-0547">Nucleotide-binding</keyword>
<feature type="domain" description="Helicase C-terminal" evidence="11">
    <location>
        <begin position="293"/>
        <end position="436"/>
    </location>
</feature>
<dbReference type="InterPro" id="IPR027417">
    <property type="entry name" value="P-loop_NTPase"/>
</dbReference>
<dbReference type="PANTHER" id="PTHR13710:SF105">
    <property type="entry name" value="ATP-DEPENDENT DNA HELICASE Q1"/>
    <property type="match status" value="1"/>
</dbReference>
<dbReference type="InterPro" id="IPR004589">
    <property type="entry name" value="DNA_helicase_ATP-dep_RecQ"/>
</dbReference>
<dbReference type="PROSITE" id="PS00690">
    <property type="entry name" value="DEAH_ATP_HELICASE"/>
    <property type="match status" value="1"/>
</dbReference>
<dbReference type="EMBL" id="JAUSYA010000001">
    <property type="protein sequence ID" value="MDQ0686715.1"/>
    <property type="molecule type" value="Genomic_DNA"/>
</dbReference>
<feature type="domain" description="Helicase ATP-binding" evidence="10">
    <location>
        <begin position="89"/>
        <end position="264"/>
    </location>
</feature>
<evidence type="ECO:0000256" key="7">
    <source>
        <dbReference type="ARBA" id="ARBA00023235"/>
    </source>
</evidence>
<dbReference type="GO" id="GO:0016787">
    <property type="term" value="F:hydrolase activity"/>
    <property type="evidence" value="ECO:0007669"/>
    <property type="project" value="UniProtKB-KW"/>
</dbReference>
<keyword evidence="7" id="KW-0413">Isomerase</keyword>
<dbReference type="InterPro" id="IPR002464">
    <property type="entry name" value="DNA/RNA_helicase_DEAH_CS"/>
</dbReference>
<dbReference type="PROSITE" id="PS51194">
    <property type="entry name" value="HELICASE_CTER"/>
    <property type="match status" value="1"/>
</dbReference>
<dbReference type="NCBIfam" id="TIGR00614">
    <property type="entry name" value="recQ_fam"/>
    <property type="match status" value="1"/>
</dbReference>
<dbReference type="Proteomes" id="UP001243364">
    <property type="component" value="Unassembled WGS sequence"/>
</dbReference>
<protein>
    <recommendedName>
        <fullName evidence="9">DNA 3'-5' helicase</fullName>
        <ecNumber evidence="9">5.6.2.4</ecNumber>
    </recommendedName>
</protein>
<dbReference type="PANTHER" id="PTHR13710">
    <property type="entry name" value="DNA HELICASE RECQ FAMILY MEMBER"/>
    <property type="match status" value="1"/>
</dbReference>
<keyword evidence="4 12" id="KW-0347">Helicase</keyword>
<dbReference type="SMART" id="SM00487">
    <property type="entry name" value="DEXDc"/>
    <property type="match status" value="1"/>
</dbReference>
<comment type="similarity">
    <text evidence="1">Belongs to the helicase family. RecQ subfamily.</text>
</comment>
<evidence type="ECO:0000256" key="9">
    <source>
        <dbReference type="ARBA" id="ARBA00034808"/>
    </source>
</evidence>
<dbReference type="Pfam" id="PF00271">
    <property type="entry name" value="Helicase_C"/>
    <property type="match status" value="1"/>
</dbReference>
<dbReference type="CDD" id="cd06223">
    <property type="entry name" value="PRTases_typeI"/>
    <property type="match status" value="1"/>
</dbReference>
<reference evidence="12 13" key="1">
    <citation type="submission" date="2023-07" db="EMBL/GenBank/DDBJ databases">
        <title>Comparative genomics of wheat-associated soil bacteria to identify genetic determinants of phenazine resistance.</title>
        <authorList>
            <person name="Mouncey N."/>
        </authorList>
    </citation>
    <scope>NUCLEOTIDE SEQUENCE [LARGE SCALE GENOMIC DNA]</scope>
    <source>
        <strain evidence="12 13">W4I19-2</strain>
    </source>
</reference>
<keyword evidence="3 12" id="KW-0378">Hydrolase</keyword>
<proteinExistence type="inferred from homology"/>
<dbReference type="InterPro" id="IPR011545">
    <property type="entry name" value="DEAD/DEAH_box_helicase_dom"/>
</dbReference>